<evidence type="ECO:0000256" key="8">
    <source>
        <dbReference type="ARBA" id="ARBA00069043"/>
    </source>
</evidence>
<evidence type="ECO:0000256" key="9">
    <source>
        <dbReference type="RuleBase" id="RU362125"/>
    </source>
</evidence>
<dbReference type="InterPro" id="IPR013786">
    <property type="entry name" value="AcylCoA_DH/ox_N"/>
</dbReference>
<comment type="function">
    <text evidence="6">Involved in the assimilation of dimethylsulphoniopropionate (DMSP), an important compound in the fixation of carbon in marine phytoplankton, by mediating the conversion of 3-(methylthio)propanoyl-CoA (MMPA-CoA) to 3-(methylthio)acryloyl-CoA (MTA-CoA).</text>
</comment>
<dbReference type="InterPro" id="IPR036250">
    <property type="entry name" value="AcylCo_DH-like_C"/>
</dbReference>
<dbReference type="Gene3D" id="2.40.110.10">
    <property type="entry name" value="Butyryl-CoA Dehydrogenase, subunit A, domain 2"/>
    <property type="match status" value="1"/>
</dbReference>
<dbReference type="InterPro" id="IPR009075">
    <property type="entry name" value="AcylCo_DH/oxidase_C"/>
</dbReference>
<evidence type="ECO:0000256" key="6">
    <source>
        <dbReference type="ARBA" id="ARBA00058683"/>
    </source>
</evidence>
<sequence>MPTFTPPVRDMAFVIEEIGALDRISTLPGYEEATPDLVSAVLEEAGRFGAGVLAPLNPVGDREGCVLEGDKVRLPTGFADAYRRFVEVGWNAVPFDPDFGGQGLPWLVATAVQEIWHAANMSFGLIPMLTQGAVELLSAHGTADQKALYLEQLVSGAWTGTMNLTEPGAGSDVGALRTRAVRDGDHYRITGQKIFITAGEHDAAENIIHLVLARLPDAPAGAKGISLFVVPKFLVNPDGSLGKRNDVSCIKLEHKMGIHGSPTCVMAFGEDEGAIGTLVGRENQGLALMFTMMNNARLAVGLQGVAIAERAAQKAIAYARERVQGIGPGRDAPGPIIHHPDVRRTLMTQRALVEAGRALTYFTASRLDIARHAADKAERAAAHALADLLIPVVKSWGTANGVQVADMAVQVFGGMGFVEETGVAQHLRDARIAPIYEGTNGIQALDLIGRKLIRDQGEAMGGLLAEIRRTEADLAESGGEGLERLRLELAAASTLCAETVAWV</sequence>
<dbReference type="InterPro" id="IPR009100">
    <property type="entry name" value="AcylCoA_DH/oxidase_NM_dom_sf"/>
</dbReference>
<evidence type="ECO:0000256" key="4">
    <source>
        <dbReference type="ARBA" id="ARBA00022827"/>
    </source>
</evidence>
<keyword evidence="4 9" id="KW-0274">FAD</keyword>
<dbReference type="InterPro" id="IPR052166">
    <property type="entry name" value="Diverse_Acyl-CoA_DH"/>
</dbReference>
<evidence type="ECO:0000256" key="2">
    <source>
        <dbReference type="ARBA" id="ARBA00009347"/>
    </source>
</evidence>
<dbReference type="Pfam" id="PF02770">
    <property type="entry name" value="Acyl-CoA_dh_M"/>
    <property type="match status" value="1"/>
</dbReference>
<comment type="caution">
    <text evidence="13">The sequence shown here is derived from an EMBL/GenBank/DDBJ whole genome shotgun (WGS) entry which is preliminary data.</text>
</comment>
<evidence type="ECO:0000313" key="13">
    <source>
        <dbReference type="EMBL" id="EPY00758.1"/>
    </source>
</evidence>
<dbReference type="InterPro" id="IPR006091">
    <property type="entry name" value="Acyl-CoA_Oxase/DH_mid-dom"/>
</dbReference>
<keyword evidence="3 9" id="KW-0285">Flavoprotein</keyword>
<proteinExistence type="inferred from homology"/>
<dbReference type="AlphaFoldDB" id="S9S9M4"/>
<dbReference type="STRING" id="1316936.K678_14487"/>
<feature type="domain" description="Acyl-CoA oxidase/dehydrogenase middle" evidence="11">
    <location>
        <begin position="162"/>
        <end position="268"/>
    </location>
</feature>
<reference evidence="13 14" key="1">
    <citation type="submission" date="2013-04" db="EMBL/GenBank/DDBJ databases">
        <authorList>
            <person name="Kuznetsov B."/>
            <person name="Ivanovsky R."/>
        </authorList>
    </citation>
    <scope>NUCLEOTIDE SEQUENCE [LARGE SCALE GENOMIC DNA]</scope>
    <source>
        <strain evidence="13 14">MGU-K5</strain>
    </source>
</reference>
<comment type="catalytic activity">
    <reaction evidence="5">
        <text>3-(methylsulfanyl)propanoyl-CoA + oxidized [electron-transfer flavoprotein] + H(+) = 3-(methylsulfanyl)acryloyl-CoA + reduced [electron-transfer flavoprotein]</text>
        <dbReference type="Rhea" id="RHEA:52612"/>
        <dbReference type="Rhea" id="RHEA-COMP:10685"/>
        <dbReference type="Rhea" id="RHEA-COMP:10686"/>
        <dbReference type="ChEBI" id="CHEBI:15378"/>
        <dbReference type="ChEBI" id="CHEBI:57692"/>
        <dbReference type="ChEBI" id="CHEBI:58307"/>
        <dbReference type="ChEBI" id="CHEBI:82815"/>
        <dbReference type="ChEBI" id="CHEBI:84994"/>
        <dbReference type="EC" id="1.3.99.41"/>
    </reaction>
    <physiologicalReaction direction="left-to-right" evidence="5">
        <dbReference type="Rhea" id="RHEA:52613"/>
    </physiologicalReaction>
</comment>
<evidence type="ECO:0000259" key="12">
    <source>
        <dbReference type="Pfam" id="PF02771"/>
    </source>
</evidence>
<dbReference type="Pfam" id="PF00441">
    <property type="entry name" value="Acyl-CoA_dh_1"/>
    <property type="match status" value="1"/>
</dbReference>
<evidence type="ECO:0000313" key="14">
    <source>
        <dbReference type="Proteomes" id="UP000015350"/>
    </source>
</evidence>
<accession>S9S9M4</accession>
<dbReference type="SUPFAM" id="SSF56645">
    <property type="entry name" value="Acyl-CoA dehydrogenase NM domain-like"/>
    <property type="match status" value="1"/>
</dbReference>
<protein>
    <recommendedName>
        <fullName evidence="8">3-methylmercaptopropionyl-CoA dehydrogenase</fullName>
        <ecNumber evidence="7">1.3.99.41</ecNumber>
    </recommendedName>
</protein>
<evidence type="ECO:0000256" key="7">
    <source>
        <dbReference type="ARBA" id="ARBA00066694"/>
    </source>
</evidence>
<gene>
    <name evidence="13" type="ORF">K678_14487</name>
</gene>
<dbReference type="Gene3D" id="1.10.540.10">
    <property type="entry name" value="Acyl-CoA dehydrogenase/oxidase, N-terminal domain"/>
    <property type="match status" value="1"/>
</dbReference>
<feature type="domain" description="Acyl-CoA dehydrogenase/oxidase C-terminal" evidence="10">
    <location>
        <begin position="283"/>
        <end position="450"/>
    </location>
</feature>
<dbReference type="Gene3D" id="1.20.140.10">
    <property type="entry name" value="Butyryl-CoA Dehydrogenase, subunit A, domain 3"/>
    <property type="match status" value="1"/>
</dbReference>
<dbReference type="SUPFAM" id="SSF47203">
    <property type="entry name" value="Acyl-CoA dehydrogenase C-terminal domain-like"/>
    <property type="match status" value="1"/>
</dbReference>
<comment type="similarity">
    <text evidence="2 9">Belongs to the acyl-CoA dehydrogenase family.</text>
</comment>
<dbReference type="InterPro" id="IPR046373">
    <property type="entry name" value="Acyl-CoA_Oxase/DH_mid-dom_sf"/>
</dbReference>
<evidence type="ECO:0000256" key="5">
    <source>
        <dbReference type="ARBA" id="ARBA00051388"/>
    </source>
</evidence>
<evidence type="ECO:0000256" key="1">
    <source>
        <dbReference type="ARBA" id="ARBA00001974"/>
    </source>
</evidence>
<organism evidence="13 14">
    <name type="scientific">Magnetospirillum fulvum MGU-K5</name>
    <dbReference type="NCBI Taxonomy" id="1316936"/>
    <lineage>
        <taxon>Bacteria</taxon>
        <taxon>Pseudomonadati</taxon>
        <taxon>Pseudomonadota</taxon>
        <taxon>Alphaproteobacteria</taxon>
        <taxon>Rhodospirillales</taxon>
        <taxon>Rhodospirillaceae</taxon>
        <taxon>Magnetospirillum</taxon>
    </lineage>
</organism>
<evidence type="ECO:0000256" key="3">
    <source>
        <dbReference type="ARBA" id="ARBA00022630"/>
    </source>
</evidence>
<dbReference type="PANTHER" id="PTHR42803">
    <property type="entry name" value="ACYL-COA DEHYDROGENASE"/>
    <property type="match status" value="1"/>
</dbReference>
<dbReference type="GO" id="GO:0050660">
    <property type="term" value="F:flavin adenine dinucleotide binding"/>
    <property type="evidence" value="ECO:0007669"/>
    <property type="project" value="InterPro"/>
</dbReference>
<dbReference type="Pfam" id="PF02771">
    <property type="entry name" value="Acyl-CoA_dh_N"/>
    <property type="match status" value="1"/>
</dbReference>
<dbReference type="InterPro" id="IPR037069">
    <property type="entry name" value="AcylCoA_DH/ox_N_sf"/>
</dbReference>
<dbReference type="EMBL" id="AQPH01000070">
    <property type="protein sequence ID" value="EPY00758.1"/>
    <property type="molecule type" value="Genomic_DNA"/>
</dbReference>
<dbReference type="PATRIC" id="fig|1316936.3.peg.2885"/>
<dbReference type="GO" id="GO:0016627">
    <property type="term" value="F:oxidoreductase activity, acting on the CH-CH group of donors"/>
    <property type="evidence" value="ECO:0007669"/>
    <property type="project" value="InterPro"/>
</dbReference>
<evidence type="ECO:0000259" key="10">
    <source>
        <dbReference type="Pfam" id="PF00441"/>
    </source>
</evidence>
<dbReference type="eggNOG" id="COG1960">
    <property type="taxonomic scope" value="Bacteria"/>
</dbReference>
<dbReference type="PANTHER" id="PTHR42803:SF1">
    <property type="entry name" value="BROAD-SPECIFICITY LINEAR ACYL-COA DEHYDROGENASE FADE5"/>
    <property type="match status" value="1"/>
</dbReference>
<keyword evidence="9" id="KW-0560">Oxidoreductase</keyword>
<feature type="domain" description="Acyl-CoA dehydrogenase/oxidase N-terminal" evidence="12">
    <location>
        <begin position="79"/>
        <end position="156"/>
    </location>
</feature>
<name>S9S9M4_MAGFU</name>
<comment type="cofactor">
    <cofactor evidence="1 9">
        <name>FAD</name>
        <dbReference type="ChEBI" id="CHEBI:57692"/>
    </cofactor>
</comment>
<dbReference type="EC" id="1.3.99.41" evidence="7"/>
<dbReference type="Proteomes" id="UP000015350">
    <property type="component" value="Unassembled WGS sequence"/>
</dbReference>
<evidence type="ECO:0000259" key="11">
    <source>
        <dbReference type="Pfam" id="PF02770"/>
    </source>
</evidence>
<dbReference type="FunFam" id="2.40.110.10:FF:000031">
    <property type="entry name" value="Acyl-CoA dehydrogenase, putative"/>
    <property type="match status" value="1"/>
</dbReference>